<comment type="caution">
    <text evidence="3">The sequence shown here is derived from an EMBL/GenBank/DDBJ whole genome shotgun (WGS) entry which is preliminary data.</text>
</comment>
<protein>
    <recommendedName>
        <fullName evidence="5">Sister chromatid cohesion protein DCC1</fullName>
    </recommendedName>
</protein>
<gene>
    <name evidence="3" type="ORF">SmJEL517_g02747</name>
</gene>
<sequence>MTGHGQMNLLYFASDFEARRYRLVELPKEMADLFASTSSSPPGAANETSLLIKGHPHDEAVLCTATSTHSLKDVQVSNTLLIARPSPAIPTHMTASSFGEHLDGIEEEDCLVYEVQDSLNSYYELAQVLPRLDRLRDMLIPSAFRGPEDEENDAGTLFIKKQIMETIQASHSEIERGLKDLHATEINGYCRMIDPEYTERILSLILNTVVSENLDLSCVPLQTCTKELAEDDVPDYMLAHILDSFSSSVDVALQRYTLSKDKISTFFGIQLLASAHPKQWQLEDFMEAWKERVLDLTDVSLDLLRGSFLKETTPLGVVYLKYYPKHVVSSMDAKSRFEYLFSTRARWTLDEIIPYIEDLAADKKKLDVLLLKFARASGSGINTTYSSRFATVGK</sequence>
<dbReference type="EMBL" id="QEAO01000012">
    <property type="protein sequence ID" value="TPX34687.1"/>
    <property type="molecule type" value="Genomic_DNA"/>
</dbReference>
<accession>A0A507C0R8</accession>
<evidence type="ECO:0008006" key="5">
    <source>
        <dbReference type="Google" id="ProtNLM"/>
    </source>
</evidence>
<evidence type="ECO:0000313" key="3">
    <source>
        <dbReference type="EMBL" id="TPX34687.1"/>
    </source>
</evidence>
<dbReference type="GO" id="GO:0006260">
    <property type="term" value="P:DNA replication"/>
    <property type="evidence" value="ECO:0007669"/>
    <property type="project" value="UniProtKB-KW"/>
</dbReference>
<reference evidence="3 4" key="1">
    <citation type="journal article" date="2019" name="Sci. Rep.">
        <title>Comparative genomics of chytrid fungi reveal insights into the obligate biotrophic and pathogenic lifestyle of Synchytrium endobioticum.</title>
        <authorList>
            <person name="van de Vossenberg B.T.L.H."/>
            <person name="Warris S."/>
            <person name="Nguyen H.D.T."/>
            <person name="van Gent-Pelzer M.P.E."/>
            <person name="Joly D.L."/>
            <person name="van de Geest H.C."/>
            <person name="Bonants P.J.M."/>
            <person name="Smith D.S."/>
            <person name="Levesque C.A."/>
            <person name="van der Lee T.A.J."/>
        </authorList>
    </citation>
    <scope>NUCLEOTIDE SEQUENCE [LARGE SCALE GENOMIC DNA]</scope>
    <source>
        <strain evidence="3 4">JEL517</strain>
    </source>
</reference>
<proteinExistence type="inferred from homology"/>
<keyword evidence="2" id="KW-0235">DNA replication</keyword>
<dbReference type="GO" id="GO:0034088">
    <property type="term" value="P:maintenance of mitotic sister chromatid cohesion"/>
    <property type="evidence" value="ECO:0007669"/>
    <property type="project" value="TreeGrafter"/>
</dbReference>
<dbReference type="Pfam" id="PF09724">
    <property type="entry name" value="Dcc1"/>
    <property type="match status" value="1"/>
</dbReference>
<dbReference type="GO" id="GO:0000775">
    <property type="term" value="C:chromosome, centromeric region"/>
    <property type="evidence" value="ECO:0007669"/>
    <property type="project" value="TreeGrafter"/>
</dbReference>
<dbReference type="PANTHER" id="PTHR13395:SF6">
    <property type="entry name" value="SISTER CHROMATID COHESION PROTEIN DCC1"/>
    <property type="match status" value="1"/>
</dbReference>
<name>A0A507C0R8_9FUNG</name>
<dbReference type="AlphaFoldDB" id="A0A507C0R8"/>
<evidence type="ECO:0000256" key="1">
    <source>
        <dbReference type="ARBA" id="ARBA00007017"/>
    </source>
</evidence>
<dbReference type="STRING" id="1806994.A0A507C0R8"/>
<keyword evidence="4" id="KW-1185">Reference proteome</keyword>
<dbReference type="GO" id="GO:0000785">
    <property type="term" value="C:chromatin"/>
    <property type="evidence" value="ECO:0007669"/>
    <property type="project" value="TreeGrafter"/>
</dbReference>
<evidence type="ECO:0000313" key="4">
    <source>
        <dbReference type="Proteomes" id="UP000319731"/>
    </source>
</evidence>
<evidence type="ECO:0000256" key="2">
    <source>
        <dbReference type="ARBA" id="ARBA00022705"/>
    </source>
</evidence>
<organism evidence="3 4">
    <name type="scientific">Synchytrium microbalum</name>
    <dbReference type="NCBI Taxonomy" id="1806994"/>
    <lineage>
        <taxon>Eukaryota</taxon>
        <taxon>Fungi</taxon>
        <taxon>Fungi incertae sedis</taxon>
        <taxon>Chytridiomycota</taxon>
        <taxon>Chytridiomycota incertae sedis</taxon>
        <taxon>Chytridiomycetes</taxon>
        <taxon>Synchytriales</taxon>
        <taxon>Synchytriaceae</taxon>
        <taxon>Synchytrium</taxon>
    </lineage>
</organism>
<dbReference type="Proteomes" id="UP000319731">
    <property type="component" value="Unassembled WGS sequence"/>
</dbReference>
<dbReference type="RefSeq" id="XP_031025365.1">
    <property type="nucleotide sequence ID" value="XM_031168675.1"/>
</dbReference>
<dbReference type="GeneID" id="42003972"/>
<dbReference type="PANTHER" id="PTHR13395">
    <property type="entry name" value="SISTER CHROMATID COHESION PROTEIN DCC1-RELATED"/>
    <property type="match status" value="1"/>
</dbReference>
<dbReference type="InterPro" id="IPR019128">
    <property type="entry name" value="Dcc1"/>
</dbReference>
<dbReference type="OrthoDB" id="276989at2759"/>
<comment type="similarity">
    <text evidence="1">Belongs to the DCC1 family.</text>
</comment>
<dbReference type="GO" id="GO:0031390">
    <property type="term" value="C:Ctf18 RFC-like complex"/>
    <property type="evidence" value="ECO:0007669"/>
    <property type="project" value="InterPro"/>
</dbReference>